<proteinExistence type="predicted"/>
<protein>
    <submittedName>
        <fullName evidence="2">Uncharacterized protein</fullName>
    </submittedName>
</protein>
<evidence type="ECO:0000313" key="3">
    <source>
        <dbReference type="Proteomes" id="UP000626148"/>
    </source>
</evidence>
<feature type="region of interest" description="Disordered" evidence="1">
    <location>
        <begin position="48"/>
        <end position="98"/>
    </location>
</feature>
<organism evidence="2 3">
    <name type="scientific">Saccharospirillum salsuginis</name>
    <dbReference type="NCBI Taxonomy" id="418750"/>
    <lineage>
        <taxon>Bacteria</taxon>
        <taxon>Pseudomonadati</taxon>
        <taxon>Pseudomonadota</taxon>
        <taxon>Gammaproteobacteria</taxon>
        <taxon>Oceanospirillales</taxon>
        <taxon>Saccharospirillaceae</taxon>
        <taxon>Saccharospirillum</taxon>
    </lineage>
</organism>
<name>A0A918KCK2_9GAMM</name>
<feature type="compositionally biased region" description="Pro residues" evidence="1">
    <location>
        <begin position="71"/>
        <end position="81"/>
    </location>
</feature>
<reference evidence="2" key="1">
    <citation type="journal article" date="2014" name="Int. J. Syst. Evol. Microbiol.">
        <title>Complete genome sequence of Corynebacterium casei LMG S-19264T (=DSM 44701T), isolated from a smear-ripened cheese.</title>
        <authorList>
            <consortium name="US DOE Joint Genome Institute (JGI-PGF)"/>
            <person name="Walter F."/>
            <person name="Albersmeier A."/>
            <person name="Kalinowski J."/>
            <person name="Ruckert C."/>
        </authorList>
    </citation>
    <scope>NUCLEOTIDE SEQUENCE</scope>
    <source>
        <strain evidence="2">KCTC 22169</strain>
    </source>
</reference>
<evidence type="ECO:0000313" key="2">
    <source>
        <dbReference type="EMBL" id="GGX58662.1"/>
    </source>
</evidence>
<comment type="caution">
    <text evidence="2">The sequence shown here is derived from an EMBL/GenBank/DDBJ whole genome shotgun (WGS) entry which is preliminary data.</text>
</comment>
<accession>A0A918KCK2</accession>
<reference evidence="2" key="2">
    <citation type="submission" date="2020-09" db="EMBL/GenBank/DDBJ databases">
        <authorList>
            <person name="Sun Q."/>
            <person name="Kim S."/>
        </authorList>
    </citation>
    <scope>NUCLEOTIDE SEQUENCE</scope>
    <source>
        <strain evidence="2">KCTC 22169</strain>
    </source>
</reference>
<gene>
    <name evidence="2" type="ORF">GCM10007392_28240</name>
</gene>
<dbReference type="Proteomes" id="UP000626148">
    <property type="component" value="Unassembled WGS sequence"/>
</dbReference>
<dbReference type="EMBL" id="BMXR01000006">
    <property type="protein sequence ID" value="GGX58662.1"/>
    <property type="molecule type" value="Genomic_DNA"/>
</dbReference>
<evidence type="ECO:0000256" key="1">
    <source>
        <dbReference type="SAM" id="MobiDB-lite"/>
    </source>
</evidence>
<sequence length="247" mass="27271">MSQQTPAGLSESDRRHYLSAMGIQSWYPRVRLPCAPEPILFDLDDTEARVGPATETLSPAPEPEARERPGAPTPEPTPPTGTPVEATRSAATAPRGQGAPVPRFVLSLSVVGDFLITDSLAKGMEQPSQSGQQLLVNIVSALGVSASDVRTHHVIHWPLFTNPRVDQGIEQARIYVDEKLDQFIRQFEPKTLLSFGAVMPRLQNWEQPQGEYNGLPWVGLPSIYRMLSDPKQKAVAWNRLRPLAQPR</sequence>
<dbReference type="AlphaFoldDB" id="A0A918KCK2"/>
<keyword evidence="3" id="KW-1185">Reference proteome</keyword>
<dbReference type="RefSeq" id="WP_189609717.1">
    <property type="nucleotide sequence ID" value="NZ_BMXR01000006.1"/>
</dbReference>